<protein>
    <recommendedName>
        <fullName evidence="2">histidine kinase</fullName>
        <ecNumber evidence="2">2.7.13.3</ecNumber>
    </recommendedName>
</protein>
<dbReference type="RefSeq" id="WP_245764390.1">
    <property type="nucleotide sequence ID" value="NZ_FOOH01000024.1"/>
</dbReference>
<dbReference type="SMART" id="SM00387">
    <property type="entry name" value="HATPase_c"/>
    <property type="match status" value="1"/>
</dbReference>
<feature type="domain" description="Histidine kinase" evidence="8">
    <location>
        <begin position="322"/>
        <end position="543"/>
    </location>
</feature>
<evidence type="ECO:0000256" key="7">
    <source>
        <dbReference type="SAM" id="Phobius"/>
    </source>
</evidence>
<keyword evidence="3 5" id="KW-0597">Phosphoprotein</keyword>
<dbReference type="Gene3D" id="1.10.287.130">
    <property type="match status" value="1"/>
</dbReference>
<feature type="coiled-coil region" evidence="6">
    <location>
        <begin position="205"/>
        <end position="257"/>
    </location>
</feature>
<dbReference type="PROSITE" id="PS50894">
    <property type="entry name" value="HPT"/>
    <property type="match status" value="1"/>
</dbReference>
<sequence>MRNTKQSITYKVIGGYLLIAALAALAVWFVWKQVVAFSEVSENNSNNNEQLFLLSDITTSLFETENLSRQLIQTGNEADLEKYQLQIDSIQLDIQNLKNSYADNSMKNELDSIAELLSDKTSNLQELYKLREQQRNQNYYSQVLNELRKVDPSFNDYNYRQRFSNLEPHQRRLLIRLLEYSREDNAEQLTNRTADSIIGSVRNVLSQLEIANRRFQNTVDEKEQQFLENDMIINQQLRRLLGKIEQEEREASIQRAKISQNMIEESSQIFLIAGIVSFLIILLSLIFIIQDITKSQQYRRELEEAKDFAESLLKKREQFMAAITHDLRSPLNTLIGYTDLIEKSSLNSKQSHYMDQVKKSSNFILHLVNDLLDLSKLEAGKMTVEKLPFNPAKLIRDTVYNSLPATKNEKVEVIFEASEETDTQVLSDPFRIKQIIANLITNACKFTHEGEIRVGIHLKKEIEDSYCLIISVKDTGIGISKEKQDEIFEEFSQENTKIEKAYGGTGLGLTITKSLTELLKGDLKLESEQGQGSEFTVFIPVRKLPGEATTTAEVSTLVEMPDLSGKTALIVDDEPSQLSLTRELLKSMGMQCDSALNGNDALKKLENKNYSLVLTDIQMPEMDGFDLIKNIRKKYKVSELPVIALSGRTDIDAETYKLAGFNKSLLKPYKPGKLQQSIAEIFKLNLKQKVNNNLQNSTKNTYDLQDIYDFSAGDQKAVQTILEAFIESSRSQIELIAIARKKNDAKEVARLAHKMVPMLKQINARQQAGQFERLEQQEVFSDEEFLQLKANILNLMEELEQEIKV</sequence>
<dbReference type="InterPro" id="IPR036097">
    <property type="entry name" value="HisK_dim/P_sf"/>
</dbReference>
<dbReference type="Pfam" id="PF02518">
    <property type="entry name" value="HATPase_c"/>
    <property type="match status" value="1"/>
</dbReference>
<dbReference type="PANTHER" id="PTHR43719:SF28">
    <property type="entry name" value="PEROXIDE STRESS-ACTIVATED HISTIDINE KINASE MAK1-RELATED"/>
    <property type="match status" value="1"/>
</dbReference>
<dbReference type="CDD" id="cd16922">
    <property type="entry name" value="HATPase_EvgS-ArcB-TorS-like"/>
    <property type="match status" value="1"/>
</dbReference>
<dbReference type="SUPFAM" id="SSF55874">
    <property type="entry name" value="ATPase domain of HSP90 chaperone/DNA topoisomerase II/histidine kinase"/>
    <property type="match status" value="1"/>
</dbReference>
<proteinExistence type="predicted"/>
<dbReference type="PRINTS" id="PR00344">
    <property type="entry name" value="BCTRLSENSOR"/>
</dbReference>
<evidence type="ECO:0000256" key="5">
    <source>
        <dbReference type="PROSITE-ProRule" id="PRU00169"/>
    </source>
</evidence>
<keyword evidence="6" id="KW-0175">Coiled coil</keyword>
<keyword evidence="7" id="KW-1133">Transmembrane helix</keyword>
<accession>A0A1I2NTZ8</accession>
<dbReference type="InterPro" id="IPR003661">
    <property type="entry name" value="HisK_dim/P_dom"/>
</dbReference>
<feature type="domain" description="HPt" evidence="10">
    <location>
        <begin position="714"/>
        <end position="803"/>
    </location>
</feature>
<evidence type="ECO:0000256" key="4">
    <source>
        <dbReference type="PROSITE-ProRule" id="PRU00110"/>
    </source>
</evidence>
<feature type="transmembrane region" description="Helical" evidence="7">
    <location>
        <begin position="269"/>
        <end position="289"/>
    </location>
</feature>
<dbReference type="InterPro" id="IPR011006">
    <property type="entry name" value="CheY-like_superfamily"/>
</dbReference>
<dbReference type="GO" id="GO:0000155">
    <property type="term" value="F:phosphorelay sensor kinase activity"/>
    <property type="evidence" value="ECO:0007669"/>
    <property type="project" value="InterPro"/>
</dbReference>
<dbReference type="InterPro" id="IPR004358">
    <property type="entry name" value="Sig_transdc_His_kin-like_C"/>
</dbReference>
<reference evidence="12" key="1">
    <citation type="submission" date="2016-10" db="EMBL/GenBank/DDBJ databases">
        <authorList>
            <person name="Varghese N."/>
            <person name="Submissions S."/>
        </authorList>
    </citation>
    <scope>NUCLEOTIDE SEQUENCE [LARGE SCALE GENOMIC DNA]</scope>
    <source>
        <strain evidence="12">DSM 23515</strain>
    </source>
</reference>
<dbReference type="InterPro" id="IPR036890">
    <property type="entry name" value="HATPase_C_sf"/>
</dbReference>
<feature type="transmembrane region" description="Helical" evidence="7">
    <location>
        <begin position="12"/>
        <end position="31"/>
    </location>
</feature>
<dbReference type="InterPro" id="IPR001789">
    <property type="entry name" value="Sig_transdc_resp-reg_receiver"/>
</dbReference>
<feature type="modified residue" description="4-aspartylphosphate" evidence="5">
    <location>
        <position position="616"/>
    </location>
</feature>
<keyword evidence="7" id="KW-0812">Transmembrane</keyword>
<dbReference type="SUPFAM" id="SSF47226">
    <property type="entry name" value="Histidine-containing phosphotransfer domain, HPT domain"/>
    <property type="match status" value="1"/>
</dbReference>
<dbReference type="SMART" id="SM00388">
    <property type="entry name" value="HisKA"/>
    <property type="match status" value="1"/>
</dbReference>
<evidence type="ECO:0000256" key="3">
    <source>
        <dbReference type="ARBA" id="ARBA00022553"/>
    </source>
</evidence>
<dbReference type="InterPro" id="IPR005467">
    <property type="entry name" value="His_kinase_dom"/>
</dbReference>
<dbReference type="PROSITE" id="PS50110">
    <property type="entry name" value="RESPONSE_REGULATORY"/>
    <property type="match status" value="1"/>
</dbReference>
<evidence type="ECO:0000259" key="9">
    <source>
        <dbReference type="PROSITE" id="PS50110"/>
    </source>
</evidence>
<organism evidence="11 12">
    <name type="scientific">Salegentibacter agarivorans</name>
    <dbReference type="NCBI Taxonomy" id="345907"/>
    <lineage>
        <taxon>Bacteria</taxon>
        <taxon>Pseudomonadati</taxon>
        <taxon>Bacteroidota</taxon>
        <taxon>Flavobacteriia</taxon>
        <taxon>Flavobacteriales</taxon>
        <taxon>Flavobacteriaceae</taxon>
        <taxon>Salegentibacter</taxon>
    </lineage>
</organism>
<dbReference type="Pfam" id="PF00512">
    <property type="entry name" value="HisKA"/>
    <property type="match status" value="1"/>
</dbReference>
<dbReference type="EC" id="2.7.13.3" evidence="2"/>
<evidence type="ECO:0000259" key="8">
    <source>
        <dbReference type="PROSITE" id="PS50109"/>
    </source>
</evidence>
<evidence type="ECO:0000256" key="2">
    <source>
        <dbReference type="ARBA" id="ARBA00012438"/>
    </source>
</evidence>
<feature type="domain" description="Response regulatory" evidence="9">
    <location>
        <begin position="567"/>
        <end position="682"/>
    </location>
</feature>
<dbReference type="Gene3D" id="1.20.120.160">
    <property type="entry name" value="HPT domain"/>
    <property type="match status" value="1"/>
</dbReference>
<dbReference type="SUPFAM" id="SSF52172">
    <property type="entry name" value="CheY-like"/>
    <property type="match status" value="1"/>
</dbReference>
<gene>
    <name evidence="11" type="ORF">SAMN04488033_12447</name>
</gene>
<feature type="coiled-coil region" evidence="6">
    <location>
        <begin position="80"/>
        <end position="137"/>
    </location>
</feature>
<dbReference type="InterPro" id="IPR036641">
    <property type="entry name" value="HPT_dom_sf"/>
</dbReference>
<dbReference type="InterPro" id="IPR050956">
    <property type="entry name" value="2C_system_His_kinase"/>
</dbReference>
<evidence type="ECO:0000313" key="11">
    <source>
        <dbReference type="EMBL" id="SFG06490.1"/>
    </source>
</evidence>
<evidence type="ECO:0000256" key="6">
    <source>
        <dbReference type="SAM" id="Coils"/>
    </source>
</evidence>
<feature type="modified residue" description="Phosphohistidine" evidence="4">
    <location>
        <position position="753"/>
    </location>
</feature>
<dbReference type="CDD" id="cd17546">
    <property type="entry name" value="REC_hyHK_CKI1_RcsC-like"/>
    <property type="match status" value="1"/>
</dbReference>
<name>A0A1I2NTZ8_9FLAO</name>
<dbReference type="FunFam" id="3.30.565.10:FF:000010">
    <property type="entry name" value="Sensor histidine kinase RcsC"/>
    <property type="match status" value="1"/>
</dbReference>
<keyword evidence="7" id="KW-0472">Membrane</keyword>
<evidence type="ECO:0000256" key="1">
    <source>
        <dbReference type="ARBA" id="ARBA00000085"/>
    </source>
</evidence>
<evidence type="ECO:0000259" key="10">
    <source>
        <dbReference type="PROSITE" id="PS50894"/>
    </source>
</evidence>
<dbReference type="Pfam" id="PF00072">
    <property type="entry name" value="Response_reg"/>
    <property type="match status" value="1"/>
</dbReference>
<dbReference type="EMBL" id="FOOH01000024">
    <property type="protein sequence ID" value="SFG06490.1"/>
    <property type="molecule type" value="Genomic_DNA"/>
</dbReference>
<dbReference type="PANTHER" id="PTHR43719">
    <property type="entry name" value="TWO-COMPONENT HISTIDINE KINASE"/>
    <property type="match status" value="1"/>
</dbReference>
<dbReference type="Proteomes" id="UP000199116">
    <property type="component" value="Unassembled WGS sequence"/>
</dbReference>
<dbReference type="Gene3D" id="3.40.50.2300">
    <property type="match status" value="1"/>
</dbReference>
<dbReference type="AlphaFoldDB" id="A0A1I2NTZ8"/>
<dbReference type="PROSITE" id="PS50109">
    <property type="entry name" value="HIS_KIN"/>
    <property type="match status" value="1"/>
</dbReference>
<keyword evidence="12" id="KW-1185">Reference proteome</keyword>
<dbReference type="Gene3D" id="3.30.565.10">
    <property type="entry name" value="Histidine kinase-like ATPase, C-terminal domain"/>
    <property type="match status" value="1"/>
</dbReference>
<dbReference type="InterPro" id="IPR003594">
    <property type="entry name" value="HATPase_dom"/>
</dbReference>
<dbReference type="InterPro" id="IPR008207">
    <property type="entry name" value="Sig_transdc_His_kin_Hpt_dom"/>
</dbReference>
<dbReference type="SMART" id="SM00448">
    <property type="entry name" value="REC"/>
    <property type="match status" value="1"/>
</dbReference>
<evidence type="ECO:0000313" key="12">
    <source>
        <dbReference type="Proteomes" id="UP000199116"/>
    </source>
</evidence>
<dbReference type="CDD" id="cd00082">
    <property type="entry name" value="HisKA"/>
    <property type="match status" value="1"/>
</dbReference>
<comment type="catalytic activity">
    <reaction evidence="1">
        <text>ATP + protein L-histidine = ADP + protein N-phospho-L-histidine.</text>
        <dbReference type="EC" id="2.7.13.3"/>
    </reaction>
</comment>
<dbReference type="SUPFAM" id="SSF47384">
    <property type="entry name" value="Homodimeric domain of signal transducing histidine kinase"/>
    <property type="match status" value="1"/>
</dbReference>